<dbReference type="Gene3D" id="1.20.120.440">
    <property type="entry name" value="YppE-like"/>
    <property type="match status" value="1"/>
</dbReference>
<proteinExistence type="predicted"/>
<comment type="caution">
    <text evidence="1">The sequence shown here is derived from an EMBL/GenBank/DDBJ whole genome shotgun (WGS) entry which is preliminary data.</text>
</comment>
<organism evidence="1 2">
    <name type="scientific">Staphylococcus capitis</name>
    <dbReference type="NCBI Taxonomy" id="29388"/>
    <lineage>
        <taxon>Bacteria</taxon>
        <taxon>Bacillati</taxon>
        <taxon>Bacillota</taxon>
        <taxon>Bacilli</taxon>
        <taxon>Bacillales</taxon>
        <taxon>Staphylococcaceae</taxon>
        <taxon>Staphylococcus</taxon>
    </lineage>
</organism>
<evidence type="ECO:0000313" key="2">
    <source>
        <dbReference type="Proteomes" id="UP000291949"/>
    </source>
</evidence>
<dbReference type="SUPFAM" id="SSF140415">
    <property type="entry name" value="YppE-like"/>
    <property type="match status" value="1"/>
</dbReference>
<protein>
    <submittedName>
        <fullName evidence="1">DUF1798 family protein</fullName>
    </submittedName>
</protein>
<dbReference type="RefSeq" id="WP_002433589.1">
    <property type="nucleotide sequence ID" value="NZ_AP014956.1"/>
</dbReference>
<dbReference type="EMBL" id="SCHC01000001">
    <property type="protein sequence ID" value="TBW78282.1"/>
    <property type="molecule type" value="Genomic_DNA"/>
</dbReference>
<dbReference type="Proteomes" id="UP000291949">
    <property type="component" value="Unassembled WGS sequence"/>
</dbReference>
<dbReference type="InterPro" id="IPR014913">
    <property type="entry name" value="YppE-like"/>
</dbReference>
<dbReference type="GeneID" id="93669516"/>
<accession>A0A4Q9WL23</accession>
<gene>
    <name evidence="1" type="ORF">EQ811_04210</name>
</gene>
<name>A0A4Q9WL23_STACP</name>
<evidence type="ECO:0000313" key="1">
    <source>
        <dbReference type="EMBL" id="TBW78282.1"/>
    </source>
</evidence>
<dbReference type="AlphaFoldDB" id="A0A4Q9WL23"/>
<reference evidence="1 2" key="1">
    <citation type="journal article" date="2019" name="Sci. Transl. Med.">
        <title>Quorum sensing between bacterial species on the skin protects against epidermal injury in atopic dermatitis.</title>
        <authorList>
            <person name="Williams M.R."/>
        </authorList>
    </citation>
    <scope>NUCLEOTIDE SEQUENCE [LARGE SCALE GENOMIC DNA]</scope>
    <source>
        <strain evidence="1 2">H8</strain>
    </source>
</reference>
<dbReference type="Pfam" id="PF08807">
    <property type="entry name" value="DUF1798"/>
    <property type="match status" value="1"/>
</dbReference>
<sequence length="110" mass="13252">MRKLIEQLISDIDEMNHRFERVKSSEVDYDFYKVVKPYAHSIDSKLNELNNYYQQIINTPYMTPLKFNLLISNIQSLSVECHFKRTSRKLFTEKIKSVQYDLKNILTYHV</sequence>
<dbReference type="InterPro" id="IPR023351">
    <property type="entry name" value="YppE-like_sf"/>
</dbReference>